<proteinExistence type="predicted"/>
<organism evidence="1 2">
    <name type="scientific">Spongiivirga citrea</name>
    <dbReference type="NCBI Taxonomy" id="1481457"/>
    <lineage>
        <taxon>Bacteria</taxon>
        <taxon>Pseudomonadati</taxon>
        <taxon>Bacteroidota</taxon>
        <taxon>Flavobacteriia</taxon>
        <taxon>Flavobacteriales</taxon>
        <taxon>Flavobacteriaceae</taxon>
        <taxon>Spongiivirga</taxon>
    </lineage>
</organism>
<protein>
    <submittedName>
        <fullName evidence="1">Uncharacterized protein</fullName>
    </submittedName>
</protein>
<sequence>MKIAAIITKSIGIFAILFSASQCGGYKLEKSAPMTMDVSCQQYMGGQPGSSGLNIYFVLPDKSVKNVTLDSVYFRGRLAKLEYQDMTKYKSTNNQYIASFPQIKKPDIISSANPADEVGNKPPKAMSKIPFELEKDQCVVSYQQDGKTKYFKIDNIKEKEMLIYPSSKPQRDKL</sequence>
<reference evidence="1 2" key="1">
    <citation type="submission" date="2020-01" db="EMBL/GenBank/DDBJ databases">
        <title>Spongiivirga citrea KCTC 32990T.</title>
        <authorList>
            <person name="Wang G."/>
        </authorList>
    </citation>
    <scope>NUCLEOTIDE SEQUENCE [LARGE SCALE GENOMIC DNA]</scope>
    <source>
        <strain evidence="1 2">KCTC 32990</strain>
    </source>
</reference>
<evidence type="ECO:0000313" key="1">
    <source>
        <dbReference type="EMBL" id="NER18946.1"/>
    </source>
</evidence>
<evidence type="ECO:0000313" key="2">
    <source>
        <dbReference type="Proteomes" id="UP000474296"/>
    </source>
</evidence>
<dbReference type="AlphaFoldDB" id="A0A6M0CLY6"/>
<dbReference type="RefSeq" id="WP_164033629.1">
    <property type="nucleotide sequence ID" value="NZ_JAABOQ010000008.1"/>
</dbReference>
<accession>A0A6M0CLY6</accession>
<dbReference type="Proteomes" id="UP000474296">
    <property type="component" value="Unassembled WGS sequence"/>
</dbReference>
<name>A0A6M0CLY6_9FLAO</name>
<gene>
    <name evidence="1" type="ORF">GWK10_17155</name>
</gene>
<keyword evidence="2" id="KW-1185">Reference proteome</keyword>
<dbReference type="EMBL" id="JAABOQ010000008">
    <property type="protein sequence ID" value="NER18946.1"/>
    <property type="molecule type" value="Genomic_DNA"/>
</dbReference>
<comment type="caution">
    <text evidence="1">The sequence shown here is derived from an EMBL/GenBank/DDBJ whole genome shotgun (WGS) entry which is preliminary data.</text>
</comment>